<dbReference type="InterPro" id="IPR002293">
    <property type="entry name" value="AA/rel_permease1"/>
</dbReference>
<feature type="transmembrane region" description="Helical" evidence="8">
    <location>
        <begin position="605"/>
        <end position="625"/>
    </location>
</feature>
<feature type="transmembrane region" description="Helical" evidence="8">
    <location>
        <begin position="530"/>
        <end position="554"/>
    </location>
</feature>
<feature type="transmembrane region" description="Helical" evidence="8">
    <location>
        <begin position="574"/>
        <end position="593"/>
    </location>
</feature>
<feature type="transmembrane region" description="Helical" evidence="8">
    <location>
        <begin position="292"/>
        <end position="312"/>
    </location>
</feature>
<protein>
    <submittedName>
        <fullName evidence="9">GABA permease</fullName>
    </submittedName>
</protein>
<evidence type="ECO:0000256" key="8">
    <source>
        <dbReference type="SAM" id="Phobius"/>
    </source>
</evidence>
<comment type="caution">
    <text evidence="9">The sequence shown here is derived from an EMBL/GenBank/DDBJ whole genome shotgun (WGS) entry which is preliminary data.</text>
</comment>
<organism evidence="9 10">
    <name type="scientific">Taphrina deformans (strain PYCC 5710 / ATCC 11124 / CBS 356.35 / IMI 108563 / JCM 9778 / NBRC 8474)</name>
    <name type="common">Peach leaf curl fungus</name>
    <name type="synonym">Lalaria deformans</name>
    <dbReference type="NCBI Taxonomy" id="1097556"/>
    <lineage>
        <taxon>Eukaryota</taxon>
        <taxon>Fungi</taxon>
        <taxon>Dikarya</taxon>
        <taxon>Ascomycota</taxon>
        <taxon>Taphrinomycotina</taxon>
        <taxon>Taphrinomycetes</taxon>
        <taxon>Taphrinales</taxon>
        <taxon>Taphrinaceae</taxon>
        <taxon>Taphrina</taxon>
    </lineage>
</organism>
<feature type="transmembrane region" description="Helical" evidence="8">
    <location>
        <begin position="504"/>
        <end position="524"/>
    </location>
</feature>
<reference evidence="9 10" key="1">
    <citation type="journal article" date="2013" name="MBio">
        <title>Genome sequencing of the plant pathogen Taphrina deformans, the causal agent of peach leaf curl.</title>
        <authorList>
            <person name="Cisse O.H."/>
            <person name="Almeida J.M.G.C.F."/>
            <person name="Fonseca A."/>
            <person name="Kumar A.A."/>
            <person name="Salojaervi J."/>
            <person name="Overmyer K."/>
            <person name="Hauser P.M."/>
            <person name="Pagni M."/>
        </authorList>
    </citation>
    <scope>NUCLEOTIDE SEQUENCE [LARGE SCALE GENOMIC DNA]</scope>
    <source>
        <strain evidence="10">PYCC 5710 / ATCC 11124 / CBS 356.35 / IMI 108563 / JCM 9778 / NBRC 8474</strain>
    </source>
</reference>
<dbReference type="STRING" id="1097556.R4X9J9"/>
<dbReference type="VEuPathDB" id="FungiDB:TAPDE_002396"/>
<dbReference type="PROSITE" id="PS00218">
    <property type="entry name" value="AMINO_ACID_PERMEASE_1"/>
    <property type="match status" value="1"/>
</dbReference>
<evidence type="ECO:0000313" key="10">
    <source>
        <dbReference type="Proteomes" id="UP000013776"/>
    </source>
</evidence>
<feature type="transmembrane region" description="Helical" evidence="8">
    <location>
        <begin position="170"/>
        <end position="191"/>
    </location>
</feature>
<evidence type="ECO:0000256" key="1">
    <source>
        <dbReference type="ARBA" id="ARBA00004141"/>
    </source>
</evidence>
<dbReference type="OrthoDB" id="3257095at2759"/>
<dbReference type="Pfam" id="PF13520">
    <property type="entry name" value="AA_permease_2"/>
    <property type="match status" value="1"/>
</dbReference>
<feature type="transmembrane region" description="Helical" evidence="8">
    <location>
        <begin position="248"/>
        <end position="272"/>
    </location>
</feature>
<evidence type="ECO:0000256" key="2">
    <source>
        <dbReference type="ARBA" id="ARBA00009523"/>
    </source>
</evidence>
<keyword evidence="3" id="KW-0813">Transport</keyword>
<proteinExistence type="inferred from homology"/>
<sequence length="657" mass="72081">MKKQITANRRIQKRSNVRDKALQEAIDKEITSEDILLKKPINKTTSKKMPKEEEDSLLASFDQLRGMYISMQLVSRMAENVAKLSNVRALREALLITELVREEVITSTPEIIVSNFDTMVERENCAQAKRIDDISTVCLQPDEAFKKMPDDERLIQLGYKPELSRSMSKLAMLGLAFSVLSCWGELGSSLTSGLSAGGPSVLLWGWLGVCLFTVPVVFSLAEICSAYPCNSGQYYWVAILAGPRWGRGLSYTTAVAQLAGLIGIGAAAAANVAESTYGMATMIRPDFEERPYMVVLECWGVIMLCCAFNVYGRKRLNSLGWLALIWGLVGLAITVIVLLSMAEHFQTASFVLTEYTNVTGLDDKYTGVVVCLGITNLSYVMCCYEAPAHLVEEMNNAQEDAPRAMVYSVYLGLITGLVYLLTTMFCITDLSVVIEADNPIFPIYYQATQSYAGSCVLGFILLATQVFAEASFVAETSRSVMAFGRDRGLPYSDWFARVHPTHRVPVNAILFTGLAQAVVMAIYFGSSTAFLTILAIGTVGLYFSYAMAIAAMLYSRSQETFIPGPWQLPRAVGVLCNITGLVFLLFECCWFFVPTRYPVTAGNMNYMIAATGVVALLGTIAWLGAARTNYTVNGNLAKSATKENLGIKQIASRNLLA</sequence>
<dbReference type="AlphaFoldDB" id="R4X9J9"/>
<dbReference type="GO" id="GO:0016020">
    <property type="term" value="C:membrane"/>
    <property type="evidence" value="ECO:0007669"/>
    <property type="project" value="UniProtKB-SubCell"/>
</dbReference>
<comment type="similarity">
    <text evidence="2">Belongs to the amino acid-polyamine-organocation (APC) superfamily.</text>
</comment>
<dbReference type="Gene3D" id="1.20.1740.10">
    <property type="entry name" value="Amino acid/polyamine transporter I"/>
    <property type="match status" value="1"/>
</dbReference>
<accession>R4X9J9</accession>
<evidence type="ECO:0000256" key="3">
    <source>
        <dbReference type="ARBA" id="ARBA00022448"/>
    </source>
</evidence>
<dbReference type="eggNOG" id="KOG1289">
    <property type="taxonomic scope" value="Eukaryota"/>
</dbReference>
<keyword evidence="4 8" id="KW-0812">Transmembrane</keyword>
<feature type="transmembrane region" description="Helical" evidence="8">
    <location>
        <begin position="405"/>
        <end position="430"/>
    </location>
</feature>
<comment type="subcellular location">
    <subcellularLocation>
        <location evidence="1">Membrane</location>
        <topology evidence="1">Multi-pass membrane protein</topology>
    </subcellularLocation>
</comment>
<feature type="transmembrane region" description="Helical" evidence="8">
    <location>
        <begin position="319"/>
        <end position="342"/>
    </location>
</feature>
<keyword evidence="7 8" id="KW-0472">Membrane</keyword>
<dbReference type="EMBL" id="CAHR02000083">
    <property type="protein sequence ID" value="CCG82400.1"/>
    <property type="molecule type" value="Genomic_DNA"/>
</dbReference>
<dbReference type="Proteomes" id="UP000013776">
    <property type="component" value="Unassembled WGS sequence"/>
</dbReference>
<feature type="transmembrane region" description="Helical" evidence="8">
    <location>
        <begin position="203"/>
        <end position="227"/>
    </location>
</feature>
<feature type="transmembrane region" description="Helical" evidence="8">
    <location>
        <begin position="365"/>
        <end position="384"/>
    </location>
</feature>
<dbReference type="PANTHER" id="PTHR45649">
    <property type="entry name" value="AMINO-ACID PERMEASE BAT1"/>
    <property type="match status" value="1"/>
</dbReference>
<keyword evidence="5" id="KW-0029">Amino-acid transport</keyword>
<evidence type="ECO:0000313" key="9">
    <source>
        <dbReference type="EMBL" id="CCG82400.1"/>
    </source>
</evidence>
<keyword evidence="10" id="KW-1185">Reference proteome</keyword>
<evidence type="ECO:0000256" key="7">
    <source>
        <dbReference type="ARBA" id="ARBA00023136"/>
    </source>
</evidence>
<dbReference type="GO" id="GO:0006865">
    <property type="term" value="P:amino acid transport"/>
    <property type="evidence" value="ECO:0007669"/>
    <property type="project" value="UniProtKB-KW"/>
</dbReference>
<dbReference type="GO" id="GO:0022857">
    <property type="term" value="F:transmembrane transporter activity"/>
    <property type="evidence" value="ECO:0007669"/>
    <property type="project" value="InterPro"/>
</dbReference>
<evidence type="ECO:0000256" key="5">
    <source>
        <dbReference type="ARBA" id="ARBA00022970"/>
    </source>
</evidence>
<evidence type="ECO:0000256" key="6">
    <source>
        <dbReference type="ARBA" id="ARBA00022989"/>
    </source>
</evidence>
<name>R4X9J9_TAPDE</name>
<feature type="transmembrane region" description="Helical" evidence="8">
    <location>
        <begin position="450"/>
        <end position="468"/>
    </location>
</feature>
<gene>
    <name evidence="9" type="ORF">TAPDE_002396</name>
</gene>
<dbReference type="PANTHER" id="PTHR45649:SF8">
    <property type="entry name" value="PERMEASE, PUTATIVE-RELATED"/>
    <property type="match status" value="1"/>
</dbReference>
<evidence type="ECO:0000256" key="4">
    <source>
        <dbReference type="ARBA" id="ARBA00022692"/>
    </source>
</evidence>
<keyword evidence="6 8" id="KW-1133">Transmembrane helix</keyword>
<dbReference type="InterPro" id="IPR004840">
    <property type="entry name" value="Amino_acid_permease_CS"/>
</dbReference>